<accession>A0A5C7AHM4</accession>
<dbReference type="PROSITE" id="PS51318">
    <property type="entry name" value="TAT"/>
    <property type="match status" value="1"/>
</dbReference>
<dbReference type="InterPro" id="IPR006311">
    <property type="entry name" value="TAT_signal"/>
</dbReference>
<organism evidence="1 2">
    <name type="scientific">Algoriphagus aquimarinus</name>
    <dbReference type="NCBI Taxonomy" id="237018"/>
    <lineage>
        <taxon>Bacteria</taxon>
        <taxon>Pseudomonadati</taxon>
        <taxon>Bacteroidota</taxon>
        <taxon>Cytophagia</taxon>
        <taxon>Cytophagales</taxon>
        <taxon>Cyclobacteriaceae</taxon>
        <taxon>Algoriphagus</taxon>
    </lineage>
</organism>
<protein>
    <submittedName>
        <fullName evidence="1">Uncharacterized protein</fullName>
    </submittedName>
</protein>
<proteinExistence type="predicted"/>
<reference evidence="1 2" key="1">
    <citation type="submission" date="2019-08" db="EMBL/GenBank/DDBJ databases">
        <title>Genomes sequence of Algoriphagus aquimarinus ACAM450.</title>
        <authorList>
            <person name="Bowman J.P."/>
        </authorList>
    </citation>
    <scope>NUCLEOTIDE SEQUENCE [LARGE SCALE GENOMIC DNA]</scope>
    <source>
        <strain evidence="1 2">ACAM 450</strain>
    </source>
</reference>
<dbReference type="AlphaFoldDB" id="A0A5C7AHM4"/>
<comment type="caution">
    <text evidence="1">The sequence shown here is derived from an EMBL/GenBank/DDBJ whole genome shotgun (WGS) entry which is preliminary data.</text>
</comment>
<dbReference type="EMBL" id="VORW01000013">
    <property type="protein sequence ID" value="TXE06933.1"/>
    <property type="molecule type" value="Genomic_DNA"/>
</dbReference>
<name>A0A5C7AHM4_9BACT</name>
<evidence type="ECO:0000313" key="2">
    <source>
        <dbReference type="Proteomes" id="UP000321935"/>
    </source>
</evidence>
<gene>
    <name evidence="1" type="ORF">ESV85_15760</name>
</gene>
<sequence length="261" mass="28526">MSFDRREFLKKMSISLGAVSLPGIGFASAFSHNNLAYEQILQVGGNSLESAKTGYLLGSTRAINRLVLTTLTPSDISNKSIVRLNKIGINAMLFGGDWVQKLGNSDSGNTPISSLPFVNSNFSSHEMPESISSHLIFSSSTRKIGVMGIGFGEKGQSISGTIEKMNQVAFDLKNDLGCDEVYCLADNPNPYFQFFSLKDLASASRYIDQFFGSDSQKEQSQLIVMKNNDKHQVLLTIANPNAEKQSVVSVREGRFSGFQLI</sequence>
<dbReference type="Proteomes" id="UP000321935">
    <property type="component" value="Unassembled WGS sequence"/>
</dbReference>
<evidence type="ECO:0000313" key="1">
    <source>
        <dbReference type="EMBL" id="TXE06933.1"/>
    </source>
</evidence>